<reference evidence="1 2" key="1">
    <citation type="submission" date="2019-12" db="EMBL/GenBank/DDBJ databases">
        <authorList>
            <person name="Kim Y.S."/>
        </authorList>
    </citation>
    <scope>NUCLEOTIDE SEQUENCE [LARGE SCALE GENOMIC DNA]</scope>
    <source>
        <strain evidence="1 2">MMS17-SY077</strain>
    </source>
</reference>
<accession>A0A6I4NV78</accession>
<dbReference type="EMBL" id="WSTA01000021">
    <property type="protein sequence ID" value="MWB98210.1"/>
    <property type="molecule type" value="Genomic_DNA"/>
</dbReference>
<keyword evidence="2" id="KW-1185">Reference proteome</keyword>
<comment type="caution">
    <text evidence="1">The sequence shown here is derived from an EMBL/GenBank/DDBJ whole genome shotgun (WGS) entry which is preliminary data.</text>
</comment>
<evidence type="ECO:0000313" key="2">
    <source>
        <dbReference type="Proteomes" id="UP000438182"/>
    </source>
</evidence>
<protein>
    <submittedName>
        <fullName evidence="1">Uncharacterized protein</fullName>
    </submittedName>
</protein>
<dbReference type="Proteomes" id="UP000438182">
    <property type="component" value="Unassembled WGS sequence"/>
</dbReference>
<dbReference type="AlphaFoldDB" id="A0A6I4NV78"/>
<evidence type="ECO:0000313" key="1">
    <source>
        <dbReference type="EMBL" id="MWB98210.1"/>
    </source>
</evidence>
<name>A0A6I4NV78_9MICO</name>
<gene>
    <name evidence="1" type="ORF">GB864_06565</name>
</gene>
<organism evidence="1 2">
    <name type="scientific">Agromyces seonyuensis</name>
    <dbReference type="NCBI Taxonomy" id="2662446"/>
    <lineage>
        <taxon>Bacteria</taxon>
        <taxon>Bacillati</taxon>
        <taxon>Actinomycetota</taxon>
        <taxon>Actinomycetes</taxon>
        <taxon>Micrococcales</taxon>
        <taxon>Microbacteriaceae</taxon>
        <taxon>Agromyces</taxon>
    </lineage>
</organism>
<proteinExistence type="predicted"/>
<sequence>MPPTEGVAHLSVLVQSLFDGTTEQQESDHPFDLALSATINADGGIEVQLQ</sequence>